<dbReference type="Gene3D" id="1.10.1040.10">
    <property type="entry name" value="N-(1-d-carboxylethyl)-l-norvaline Dehydrogenase, domain 2"/>
    <property type="match status" value="1"/>
</dbReference>
<dbReference type="AlphaFoldDB" id="A0AA51X6A8"/>
<evidence type="ECO:0000256" key="7">
    <source>
        <dbReference type="ARBA" id="ARBA00023002"/>
    </source>
</evidence>
<evidence type="ECO:0000256" key="3">
    <source>
        <dbReference type="ARBA" id="ARBA00013014"/>
    </source>
</evidence>
<dbReference type="Proteomes" id="UP001239782">
    <property type="component" value="Chromosome"/>
</dbReference>
<keyword evidence="7 10" id="KW-0560">Oxidoreductase</keyword>
<dbReference type="Pfam" id="PF08546">
    <property type="entry name" value="ApbA_C"/>
    <property type="match status" value="1"/>
</dbReference>
<evidence type="ECO:0000259" key="12">
    <source>
        <dbReference type="Pfam" id="PF08546"/>
    </source>
</evidence>
<accession>A0AA51X6A8</accession>
<dbReference type="InterPro" id="IPR013332">
    <property type="entry name" value="KPR_N"/>
</dbReference>
<proteinExistence type="inferred from homology"/>
<dbReference type="Pfam" id="PF02558">
    <property type="entry name" value="ApbA"/>
    <property type="match status" value="1"/>
</dbReference>
<dbReference type="GO" id="GO:0008677">
    <property type="term" value="F:2-dehydropantoate 2-reductase activity"/>
    <property type="evidence" value="ECO:0007669"/>
    <property type="project" value="UniProtKB-EC"/>
</dbReference>
<protein>
    <recommendedName>
        <fullName evidence="4 10">2-dehydropantoate 2-reductase</fullName>
        <ecNumber evidence="3 10">1.1.1.169</ecNumber>
    </recommendedName>
    <alternativeName>
        <fullName evidence="8 10">Ketopantoate reductase</fullName>
    </alternativeName>
</protein>
<comment type="function">
    <text evidence="10">Catalyzes the NADPH-dependent reduction of ketopantoate into pantoic acid.</text>
</comment>
<evidence type="ECO:0000256" key="6">
    <source>
        <dbReference type="ARBA" id="ARBA00022857"/>
    </source>
</evidence>
<evidence type="ECO:0000313" key="13">
    <source>
        <dbReference type="EMBL" id="WMS86933.1"/>
    </source>
</evidence>
<evidence type="ECO:0000256" key="4">
    <source>
        <dbReference type="ARBA" id="ARBA00019465"/>
    </source>
</evidence>
<name>A0AA51X6A8_9GAMM</name>
<dbReference type="Gene3D" id="3.40.50.720">
    <property type="entry name" value="NAD(P)-binding Rossmann-like Domain"/>
    <property type="match status" value="1"/>
</dbReference>
<reference evidence="13 14" key="1">
    <citation type="submission" date="2023-08" db="EMBL/GenBank/DDBJ databases">
        <title>Pleionea litopenaei sp. nov., isolated from stomach of juvenile Litopenaeus vannamei.</title>
        <authorList>
            <person name="Rho A.M."/>
            <person name="Hwang C.Y."/>
        </authorList>
    </citation>
    <scope>NUCLEOTIDE SEQUENCE [LARGE SCALE GENOMIC DNA]</scope>
    <source>
        <strain evidence="13 14">HL-JVS1</strain>
    </source>
</reference>
<evidence type="ECO:0000256" key="1">
    <source>
        <dbReference type="ARBA" id="ARBA00004994"/>
    </source>
</evidence>
<feature type="domain" description="Ketopantoate reductase C-terminal" evidence="12">
    <location>
        <begin position="178"/>
        <end position="299"/>
    </location>
</feature>
<dbReference type="KEGG" id="plei:Q9312_17085"/>
<comment type="pathway">
    <text evidence="1 10">Cofactor biosynthesis; (R)-pantothenate biosynthesis; (R)-pantoate from 3-methyl-2-oxobutanoate: step 2/2.</text>
</comment>
<dbReference type="EMBL" id="CP133548">
    <property type="protein sequence ID" value="WMS86933.1"/>
    <property type="molecule type" value="Genomic_DNA"/>
</dbReference>
<dbReference type="RefSeq" id="WP_309202069.1">
    <property type="nucleotide sequence ID" value="NZ_CP133548.1"/>
</dbReference>
<keyword evidence="6 10" id="KW-0521">NADP</keyword>
<dbReference type="SUPFAM" id="SSF51735">
    <property type="entry name" value="NAD(P)-binding Rossmann-fold domains"/>
    <property type="match status" value="1"/>
</dbReference>
<dbReference type="PANTHER" id="PTHR43765:SF2">
    <property type="entry name" value="2-DEHYDROPANTOATE 2-REDUCTASE"/>
    <property type="match status" value="1"/>
</dbReference>
<evidence type="ECO:0000256" key="9">
    <source>
        <dbReference type="ARBA" id="ARBA00048793"/>
    </source>
</evidence>
<dbReference type="GO" id="GO:0005737">
    <property type="term" value="C:cytoplasm"/>
    <property type="evidence" value="ECO:0007669"/>
    <property type="project" value="TreeGrafter"/>
</dbReference>
<organism evidence="13 14">
    <name type="scientific">Pleionea litopenaei</name>
    <dbReference type="NCBI Taxonomy" id="3070815"/>
    <lineage>
        <taxon>Bacteria</taxon>
        <taxon>Pseudomonadati</taxon>
        <taxon>Pseudomonadota</taxon>
        <taxon>Gammaproteobacteria</taxon>
        <taxon>Oceanospirillales</taxon>
        <taxon>Pleioneaceae</taxon>
        <taxon>Pleionea</taxon>
    </lineage>
</organism>
<comment type="catalytic activity">
    <reaction evidence="9 10">
        <text>(R)-pantoate + NADP(+) = 2-dehydropantoate + NADPH + H(+)</text>
        <dbReference type="Rhea" id="RHEA:16233"/>
        <dbReference type="ChEBI" id="CHEBI:11561"/>
        <dbReference type="ChEBI" id="CHEBI:15378"/>
        <dbReference type="ChEBI" id="CHEBI:15980"/>
        <dbReference type="ChEBI" id="CHEBI:57783"/>
        <dbReference type="ChEBI" id="CHEBI:58349"/>
        <dbReference type="EC" id="1.1.1.169"/>
    </reaction>
</comment>
<dbReference type="SUPFAM" id="SSF48179">
    <property type="entry name" value="6-phosphogluconate dehydrogenase C-terminal domain-like"/>
    <property type="match status" value="1"/>
</dbReference>
<comment type="similarity">
    <text evidence="2 10">Belongs to the ketopantoate reductase family.</text>
</comment>
<feature type="domain" description="Ketopantoate reductase N-terminal" evidence="11">
    <location>
        <begin position="8"/>
        <end position="150"/>
    </location>
</feature>
<dbReference type="InterPro" id="IPR036291">
    <property type="entry name" value="NAD(P)-bd_dom_sf"/>
</dbReference>
<dbReference type="GO" id="GO:0050661">
    <property type="term" value="F:NADP binding"/>
    <property type="evidence" value="ECO:0007669"/>
    <property type="project" value="TreeGrafter"/>
</dbReference>
<keyword evidence="5 10" id="KW-0566">Pantothenate biosynthesis</keyword>
<dbReference type="InterPro" id="IPR003710">
    <property type="entry name" value="ApbA"/>
</dbReference>
<dbReference type="InterPro" id="IPR013752">
    <property type="entry name" value="KPA_reductase"/>
</dbReference>
<dbReference type="InterPro" id="IPR013328">
    <property type="entry name" value="6PGD_dom2"/>
</dbReference>
<keyword evidence="14" id="KW-1185">Reference proteome</keyword>
<dbReference type="InterPro" id="IPR050838">
    <property type="entry name" value="Ketopantoate_reductase"/>
</dbReference>
<dbReference type="PANTHER" id="PTHR43765">
    <property type="entry name" value="2-DEHYDROPANTOATE 2-REDUCTASE-RELATED"/>
    <property type="match status" value="1"/>
</dbReference>
<dbReference type="InterPro" id="IPR008927">
    <property type="entry name" value="6-PGluconate_DH-like_C_sf"/>
</dbReference>
<sequence>MSKTDFQFHILGLGAIGGLWYQALFKKGLSVSVWPSNNRKLPEHIEFKSLDKQISKVPVVTSKKVPLEEKDVLLVCVKSYQLSTALESSQLTATEGSKVILFQNGMGHAHCAKDYFSKSRLMVAVSTQGAYRKDQQWIHAGTGQTTIGDALNAQNFNDIPQLLATLNEALPTTQWTNNIQPAQWKKLVINAVINPLTALYECRNGELLTQPAYREHMHSLINELAPLLLRCCPQLQELDLVHLVSQVAQQTQLNVSSMLQDKVAHRPLELESITGFLLQAAKQENLTLPLHSAIYEQLSSLKN</sequence>
<evidence type="ECO:0000256" key="2">
    <source>
        <dbReference type="ARBA" id="ARBA00007870"/>
    </source>
</evidence>
<evidence type="ECO:0000256" key="5">
    <source>
        <dbReference type="ARBA" id="ARBA00022655"/>
    </source>
</evidence>
<evidence type="ECO:0000259" key="11">
    <source>
        <dbReference type="Pfam" id="PF02558"/>
    </source>
</evidence>
<evidence type="ECO:0000313" key="14">
    <source>
        <dbReference type="Proteomes" id="UP001239782"/>
    </source>
</evidence>
<dbReference type="EC" id="1.1.1.169" evidence="3 10"/>
<dbReference type="NCBIfam" id="TIGR00745">
    <property type="entry name" value="apbA_panE"/>
    <property type="match status" value="1"/>
</dbReference>
<evidence type="ECO:0000256" key="10">
    <source>
        <dbReference type="RuleBase" id="RU362068"/>
    </source>
</evidence>
<evidence type="ECO:0000256" key="8">
    <source>
        <dbReference type="ARBA" id="ARBA00032024"/>
    </source>
</evidence>
<gene>
    <name evidence="13" type="ORF">Q9312_17085</name>
</gene>
<dbReference type="GO" id="GO:0015940">
    <property type="term" value="P:pantothenate biosynthetic process"/>
    <property type="evidence" value="ECO:0007669"/>
    <property type="project" value="UniProtKB-KW"/>
</dbReference>